<dbReference type="Proteomes" id="UP000694920">
    <property type="component" value="Unplaced"/>
</dbReference>
<dbReference type="Pfam" id="PF07778">
    <property type="entry name" value="CENP-I"/>
    <property type="match status" value="1"/>
</dbReference>
<evidence type="ECO:0000313" key="2">
    <source>
        <dbReference type="RefSeq" id="XP_024944007.1"/>
    </source>
</evidence>
<reference evidence="2" key="1">
    <citation type="submission" date="2025-08" db="UniProtKB">
        <authorList>
            <consortium name="RefSeq"/>
        </authorList>
    </citation>
    <scope>IDENTIFICATION</scope>
</reference>
<organism evidence="1 2">
    <name type="scientific">Cephus cinctus</name>
    <name type="common">Wheat stem sawfly</name>
    <dbReference type="NCBI Taxonomy" id="211228"/>
    <lineage>
        <taxon>Eukaryota</taxon>
        <taxon>Metazoa</taxon>
        <taxon>Ecdysozoa</taxon>
        <taxon>Arthropoda</taxon>
        <taxon>Hexapoda</taxon>
        <taxon>Insecta</taxon>
        <taxon>Pterygota</taxon>
        <taxon>Neoptera</taxon>
        <taxon>Endopterygota</taxon>
        <taxon>Hymenoptera</taxon>
        <taxon>Cephoidea</taxon>
        <taxon>Cephidae</taxon>
        <taxon>Cephus</taxon>
    </lineage>
</organism>
<gene>
    <name evidence="2" type="primary">LOC107270931</name>
</gene>
<dbReference type="RefSeq" id="XP_024944007.1">
    <property type="nucleotide sequence ID" value="XM_025088239.1"/>
</dbReference>
<dbReference type="GeneID" id="107270931"/>
<protein>
    <submittedName>
        <fullName evidence="2">Uncharacterized protein LOC107270931 isoform X2</fullName>
    </submittedName>
</protein>
<name>A0AAJ7RN25_CEPCN</name>
<proteinExistence type="predicted"/>
<keyword evidence="1" id="KW-1185">Reference proteome</keyword>
<sequence>MKSGKFFNSTEPLTILQEKAGNTGLDDETISLLIDIITLLKNGRQCTQIIKCLVPKYKMPDKEVERLIIWWFSALNDIKLMVSTLILQWLVGLWEAQLINQKTISIFYEVFFYTMLKREKLII</sequence>
<dbReference type="GO" id="GO:0000776">
    <property type="term" value="C:kinetochore"/>
    <property type="evidence" value="ECO:0007669"/>
    <property type="project" value="InterPro"/>
</dbReference>
<dbReference type="AlphaFoldDB" id="A0AAJ7RN25"/>
<evidence type="ECO:0000313" key="1">
    <source>
        <dbReference type="Proteomes" id="UP000694920"/>
    </source>
</evidence>
<accession>A0AAJ7RN25</accession>
<dbReference type="InterPro" id="IPR012485">
    <property type="entry name" value="CENP-I"/>
</dbReference>